<keyword evidence="2" id="KW-1277">Toxin-antitoxin system</keyword>
<evidence type="ECO:0000256" key="4">
    <source>
        <dbReference type="ARBA" id="ARBA00022759"/>
    </source>
</evidence>
<keyword evidence="7" id="KW-0346">Stress response</keyword>
<dbReference type="GO" id="GO:0004519">
    <property type="term" value="F:endonuclease activity"/>
    <property type="evidence" value="ECO:0007669"/>
    <property type="project" value="UniProtKB-KW"/>
</dbReference>
<keyword evidence="3" id="KW-0540">Nuclease</keyword>
<dbReference type="Gene3D" id="3.30.920.30">
    <property type="entry name" value="Hypothetical protein"/>
    <property type="match status" value="1"/>
</dbReference>
<comment type="caution">
    <text evidence="8">The sequence shown here is derived from an EMBL/GenBank/DDBJ whole genome shotgun (WGS) entry which is preliminary data.</text>
</comment>
<dbReference type="GO" id="GO:0003729">
    <property type="term" value="F:mRNA binding"/>
    <property type="evidence" value="ECO:0007669"/>
    <property type="project" value="InterPro"/>
</dbReference>
<dbReference type="GO" id="GO:0016787">
    <property type="term" value="F:hydrolase activity"/>
    <property type="evidence" value="ECO:0007669"/>
    <property type="project" value="UniProtKB-KW"/>
</dbReference>
<evidence type="ECO:0000256" key="1">
    <source>
        <dbReference type="ARBA" id="ARBA00006620"/>
    </source>
</evidence>
<evidence type="ECO:0000256" key="6">
    <source>
        <dbReference type="ARBA" id="ARBA00022884"/>
    </source>
</evidence>
<dbReference type="EMBL" id="JACQCQ010000009">
    <property type="protein sequence ID" value="MBI3627647.1"/>
    <property type="molecule type" value="Genomic_DNA"/>
</dbReference>
<keyword evidence="6" id="KW-0694">RNA-binding</keyword>
<proteinExistence type="inferred from homology"/>
<dbReference type="Pfam" id="PF07927">
    <property type="entry name" value="HicA_toxin"/>
    <property type="match status" value="1"/>
</dbReference>
<evidence type="ECO:0000256" key="2">
    <source>
        <dbReference type="ARBA" id="ARBA00022649"/>
    </source>
</evidence>
<keyword evidence="4" id="KW-0255">Endonuclease</keyword>
<sequence>MPKLRILSGHDVVAILEGLGFSVVAQKGSHVKLRRTVEGGTKQSLTIPLHAEMDKWTLKAIYTQASRYIPETELREHFYTK</sequence>
<dbReference type="InterPro" id="IPR012933">
    <property type="entry name" value="HicA_mRNA_interferase"/>
</dbReference>
<dbReference type="Proteomes" id="UP000808388">
    <property type="component" value="Unassembled WGS sequence"/>
</dbReference>
<reference evidence="8" key="1">
    <citation type="submission" date="2020-07" db="EMBL/GenBank/DDBJ databases">
        <title>Huge and variable diversity of episymbiotic CPR bacteria and DPANN archaea in groundwater ecosystems.</title>
        <authorList>
            <person name="He C.Y."/>
            <person name="Keren R."/>
            <person name="Whittaker M."/>
            <person name="Farag I.F."/>
            <person name="Doudna J."/>
            <person name="Cate J.H.D."/>
            <person name="Banfield J.F."/>
        </authorList>
    </citation>
    <scope>NUCLEOTIDE SEQUENCE</scope>
    <source>
        <strain evidence="8">NC_groundwater_972_Pr1_S-0.2um_49_27</strain>
    </source>
</reference>
<keyword evidence="5" id="KW-0378">Hydrolase</keyword>
<dbReference type="AlphaFoldDB" id="A0A9D6LRU9"/>
<evidence type="ECO:0000313" key="9">
    <source>
        <dbReference type="Proteomes" id="UP000808388"/>
    </source>
</evidence>
<evidence type="ECO:0000256" key="7">
    <source>
        <dbReference type="ARBA" id="ARBA00023016"/>
    </source>
</evidence>
<gene>
    <name evidence="8" type="ORF">HY220_02785</name>
</gene>
<dbReference type="SUPFAM" id="SSF54786">
    <property type="entry name" value="YcfA/nrd intein domain"/>
    <property type="match status" value="1"/>
</dbReference>
<evidence type="ECO:0000256" key="5">
    <source>
        <dbReference type="ARBA" id="ARBA00022801"/>
    </source>
</evidence>
<evidence type="ECO:0000313" key="8">
    <source>
        <dbReference type="EMBL" id="MBI3627647.1"/>
    </source>
</evidence>
<dbReference type="InterPro" id="IPR038570">
    <property type="entry name" value="HicA_sf"/>
</dbReference>
<protein>
    <submittedName>
        <fullName evidence="8">Type II toxin-antitoxin system HicA family toxin</fullName>
    </submittedName>
</protein>
<evidence type="ECO:0000256" key="3">
    <source>
        <dbReference type="ARBA" id="ARBA00022722"/>
    </source>
</evidence>
<name>A0A9D6LRU9_9BACT</name>
<organism evidence="8 9">
    <name type="scientific">Candidatus Sungiibacteriota bacterium</name>
    <dbReference type="NCBI Taxonomy" id="2750080"/>
    <lineage>
        <taxon>Bacteria</taxon>
        <taxon>Candidatus Sungiibacteriota</taxon>
    </lineage>
</organism>
<accession>A0A9D6LRU9</accession>
<comment type="similarity">
    <text evidence="1">Belongs to the HicA mRNA interferase family.</text>
</comment>